<comment type="caution">
    <text evidence="2">The sequence shown here is derived from an EMBL/GenBank/DDBJ whole genome shotgun (WGS) entry which is preliminary data.</text>
</comment>
<dbReference type="Proteomes" id="UP000033202">
    <property type="component" value="Unassembled WGS sequence"/>
</dbReference>
<dbReference type="Pfam" id="PF11720">
    <property type="entry name" value="Inhibitor_I78"/>
    <property type="match status" value="1"/>
</dbReference>
<feature type="region of interest" description="Disordered" evidence="1">
    <location>
        <begin position="1"/>
        <end position="20"/>
    </location>
</feature>
<protein>
    <recommendedName>
        <fullName evidence="4">Peptidase inhibitor I78 family protein</fullName>
    </recommendedName>
</protein>
<dbReference type="EMBL" id="BBWU01000003">
    <property type="protein sequence ID" value="GAO38058.1"/>
    <property type="molecule type" value="Genomic_DNA"/>
</dbReference>
<dbReference type="AlphaFoldDB" id="A0A0E9MKM5"/>
<evidence type="ECO:0000313" key="3">
    <source>
        <dbReference type="Proteomes" id="UP000033202"/>
    </source>
</evidence>
<name>A0A0E9MKM5_9SPHN</name>
<dbReference type="STRING" id="1219043.SCH01S_03_00320"/>
<evidence type="ECO:0000256" key="1">
    <source>
        <dbReference type="SAM" id="MobiDB-lite"/>
    </source>
</evidence>
<gene>
    <name evidence="2" type="ORF">SCH01S_03_00320</name>
</gene>
<keyword evidence="3" id="KW-1185">Reference proteome</keyword>
<sequence>MQALIGHPFPADGADRARDASGSAIVRVVRPGEAVTMDVRADRLTITLDAEGKVVSARCG</sequence>
<evidence type="ECO:0008006" key="4">
    <source>
        <dbReference type="Google" id="ProtNLM"/>
    </source>
</evidence>
<accession>A0A0E9MKM5</accession>
<organism evidence="2 3">
    <name type="scientific">Sphingomonas changbaiensis NBRC 104936</name>
    <dbReference type="NCBI Taxonomy" id="1219043"/>
    <lineage>
        <taxon>Bacteria</taxon>
        <taxon>Pseudomonadati</taxon>
        <taxon>Pseudomonadota</taxon>
        <taxon>Alphaproteobacteria</taxon>
        <taxon>Sphingomonadales</taxon>
        <taxon>Sphingomonadaceae</taxon>
        <taxon>Sphingomonas</taxon>
    </lineage>
</organism>
<reference evidence="2 3" key="1">
    <citation type="submission" date="2015-04" db="EMBL/GenBank/DDBJ databases">
        <title>Whole genome shotgun sequence of Sphingomonas changbaiensis NBRC 104936.</title>
        <authorList>
            <person name="Katano-Makiyama Y."/>
            <person name="Hosoyama A."/>
            <person name="Hashimoto M."/>
            <person name="Noguchi M."/>
            <person name="Tsuchikane K."/>
            <person name="Ohji S."/>
            <person name="Yamazoe A."/>
            <person name="Ichikawa N."/>
            <person name="Kimura A."/>
            <person name="Fujita N."/>
        </authorList>
    </citation>
    <scope>NUCLEOTIDE SEQUENCE [LARGE SCALE GENOMIC DNA]</scope>
    <source>
        <strain evidence="2 3">NBRC 104936</strain>
    </source>
</reference>
<dbReference type="InterPro" id="IPR021719">
    <property type="entry name" value="Prot_inh_I78"/>
</dbReference>
<proteinExistence type="predicted"/>
<evidence type="ECO:0000313" key="2">
    <source>
        <dbReference type="EMBL" id="GAO38058.1"/>
    </source>
</evidence>
<dbReference type="Gene3D" id="3.30.10.10">
    <property type="entry name" value="Trypsin Inhibitor V, subunit A"/>
    <property type="match status" value="1"/>
</dbReference>